<evidence type="ECO:0000313" key="2">
    <source>
        <dbReference type="Proteomes" id="UP000005239"/>
    </source>
</evidence>
<sequence length="195" mass="21080">GRSRLVEAARAAAEHARAHYEEGEVHDLKWIKDQTAEIKYQTGRSASMNASAVKQAAQPRKASELKNRYLTSSDTNLIRSEAAPEYVHDTGRYGSHDIPQTSLTRNWTSGGMAAAVPIALVDILSTRNMSSTVAKFPTAPSQIAQIAGVAKMARCGNGDSRGAGQQTQAGEDGSVMGHYYVAMIYYPGREHLSKL</sequence>
<reference evidence="2" key="1">
    <citation type="journal article" date="2008" name="Nat. Genet.">
        <title>The Pristionchus pacificus genome provides a unique perspective on nematode lifestyle and parasitism.</title>
        <authorList>
            <person name="Dieterich C."/>
            <person name="Clifton S.W."/>
            <person name="Schuster L.N."/>
            <person name="Chinwalla A."/>
            <person name="Delehaunty K."/>
            <person name="Dinkelacker I."/>
            <person name="Fulton L."/>
            <person name="Fulton R."/>
            <person name="Godfrey J."/>
            <person name="Minx P."/>
            <person name="Mitreva M."/>
            <person name="Roeseler W."/>
            <person name="Tian H."/>
            <person name="Witte H."/>
            <person name="Yang S.P."/>
            <person name="Wilson R.K."/>
            <person name="Sommer R.J."/>
        </authorList>
    </citation>
    <scope>NUCLEOTIDE SEQUENCE [LARGE SCALE GENOMIC DNA]</scope>
    <source>
        <strain evidence="2">PS312</strain>
    </source>
</reference>
<dbReference type="AlphaFoldDB" id="A0A2A6CYF7"/>
<protein>
    <submittedName>
        <fullName evidence="1">Uncharacterized protein</fullName>
    </submittedName>
</protein>
<accession>A0A2A6CYF7</accession>
<organism evidence="1 2">
    <name type="scientific">Pristionchus pacificus</name>
    <name type="common">Parasitic nematode worm</name>
    <dbReference type="NCBI Taxonomy" id="54126"/>
    <lineage>
        <taxon>Eukaryota</taxon>
        <taxon>Metazoa</taxon>
        <taxon>Ecdysozoa</taxon>
        <taxon>Nematoda</taxon>
        <taxon>Chromadorea</taxon>
        <taxon>Rhabditida</taxon>
        <taxon>Rhabditina</taxon>
        <taxon>Diplogasteromorpha</taxon>
        <taxon>Diplogasteroidea</taxon>
        <taxon>Neodiplogasteridae</taxon>
        <taxon>Pristionchus</taxon>
    </lineage>
</organism>
<proteinExistence type="predicted"/>
<reference evidence="1" key="2">
    <citation type="submission" date="2022-06" db="UniProtKB">
        <authorList>
            <consortium name="EnsemblMetazoa"/>
        </authorList>
    </citation>
    <scope>IDENTIFICATION</scope>
    <source>
        <strain evidence="1">PS312</strain>
    </source>
</reference>
<gene>
    <name evidence="1" type="primary">WBGene00274679</name>
</gene>
<dbReference type="Proteomes" id="UP000005239">
    <property type="component" value="Unassembled WGS sequence"/>
</dbReference>
<name>A0A2A6CYF7_PRIPA</name>
<evidence type="ECO:0000313" key="1">
    <source>
        <dbReference type="EnsemblMetazoa" id="PPA36310.1"/>
    </source>
</evidence>
<accession>A0A8R1UQA8</accession>
<dbReference type="EnsemblMetazoa" id="PPA36310.1">
    <property type="protein sequence ID" value="PPA36310.1"/>
    <property type="gene ID" value="WBGene00274679"/>
</dbReference>
<keyword evidence="2" id="KW-1185">Reference proteome</keyword>